<keyword evidence="1" id="KW-1133">Transmembrane helix</keyword>
<dbReference type="GO" id="GO:0022857">
    <property type="term" value="F:transmembrane transporter activity"/>
    <property type="evidence" value="ECO:0007669"/>
    <property type="project" value="InterPro"/>
</dbReference>
<accession>A0A382ISZ0</accession>
<feature type="domain" description="Major facilitator superfamily (MFS) profile" evidence="2">
    <location>
        <begin position="131"/>
        <end position="331"/>
    </location>
</feature>
<feature type="transmembrane region" description="Helical" evidence="1">
    <location>
        <begin position="168"/>
        <end position="186"/>
    </location>
</feature>
<feature type="transmembrane region" description="Helical" evidence="1">
    <location>
        <begin position="198"/>
        <end position="215"/>
    </location>
</feature>
<dbReference type="PANTHER" id="PTHR23518:SF2">
    <property type="entry name" value="MAJOR FACILITATOR SUPERFAMILY TRANSPORTER"/>
    <property type="match status" value="1"/>
</dbReference>
<sequence length="331" mass="34857">APSWEWIAVARLLQGFAVFHFPASSAILADSLPPKNRGRGIATMGALMGALALFAPWVDGSALDVYGVNTGMRILYAIMALAYAVGATINLRFIRETREISGGTVSVNNLSDTLGNSYAGIPSILRGFSPALKALSVIIILCFVANGVAGPFWIIYATYHIGLTATQWGLILMVESALKILVAIPAGFMTDRFGRTRFIIGALFVSTIIPLYLFAGSFVHVLLIRCVVGVASAFFGPASAALLADTVPRSTRGRAMAAIGRGTVMIGSASGGIGGPGTGFLITLPLMIATLCGGMLYDWSSASPWIIVLTLTVISLLIAGRYLRDPKRAEV</sequence>
<proteinExistence type="predicted"/>
<organism evidence="3">
    <name type="scientific">marine metagenome</name>
    <dbReference type="NCBI Taxonomy" id="408172"/>
    <lineage>
        <taxon>unclassified sequences</taxon>
        <taxon>metagenomes</taxon>
        <taxon>ecological metagenomes</taxon>
    </lineage>
</organism>
<feature type="non-terminal residue" evidence="3">
    <location>
        <position position="1"/>
    </location>
</feature>
<dbReference type="InterPro" id="IPR036259">
    <property type="entry name" value="MFS_trans_sf"/>
</dbReference>
<feature type="transmembrane region" description="Helical" evidence="1">
    <location>
        <begin position="70"/>
        <end position="91"/>
    </location>
</feature>
<dbReference type="PANTHER" id="PTHR23518">
    <property type="entry name" value="C-METHYLTRANSFERASE"/>
    <property type="match status" value="1"/>
</dbReference>
<evidence type="ECO:0000256" key="1">
    <source>
        <dbReference type="SAM" id="Phobius"/>
    </source>
</evidence>
<feature type="transmembrane region" description="Helical" evidence="1">
    <location>
        <begin position="41"/>
        <end position="58"/>
    </location>
</feature>
<dbReference type="Gene3D" id="1.20.1250.20">
    <property type="entry name" value="MFS general substrate transporter like domains"/>
    <property type="match status" value="2"/>
</dbReference>
<feature type="transmembrane region" description="Helical" evidence="1">
    <location>
        <begin position="264"/>
        <end position="297"/>
    </location>
</feature>
<feature type="transmembrane region" description="Helical" evidence="1">
    <location>
        <begin position="134"/>
        <end position="156"/>
    </location>
</feature>
<evidence type="ECO:0000259" key="2">
    <source>
        <dbReference type="PROSITE" id="PS50850"/>
    </source>
</evidence>
<name>A0A382ISZ0_9ZZZZ</name>
<gene>
    <name evidence="3" type="ORF">METZ01_LOCUS255590</name>
</gene>
<evidence type="ECO:0000313" key="3">
    <source>
        <dbReference type="EMBL" id="SVC02736.1"/>
    </source>
</evidence>
<dbReference type="Pfam" id="PF07690">
    <property type="entry name" value="MFS_1"/>
    <property type="match status" value="2"/>
</dbReference>
<dbReference type="PROSITE" id="PS50850">
    <property type="entry name" value="MFS"/>
    <property type="match status" value="1"/>
</dbReference>
<dbReference type="EMBL" id="UINC01069393">
    <property type="protein sequence ID" value="SVC02736.1"/>
    <property type="molecule type" value="Genomic_DNA"/>
</dbReference>
<feature type="transmembrane region" description="Helical" evidence="1">
    <location>
        <begin position="221"/>
        <end position="243"/>
    </location>
</feature>
<feature type="transmembrane region" description="Helical" evidence="1">
    <location>
        <begin position="6"/>
        <end position="29"/>
    </location>
</feature>
<feature type="transmembrane region" description="Helical" evidence="1">
    <location>
        <begin position="303"/>
        <end position="323"/>
    </location>
</feature>
<dbReference type="InterPro" id="IPR011701">
    <property type="entry name" value="MFS"/>
</dbReference>
<dbReference type="InterPro" id="IPR020846">
    <property type="entry name" value="MFS_dom"/>
</dbReference>
<keyword evidence="1" id="KW-0812">Transmembrane</keyword>
<dbReference type="SUPFAM" id="SSF103473">
    <property type="entry name" value="MFS general substrate transporter"/>
    <property type="match status" value="1"/>
</dbReference>
<dbReference type="AlphaFoldDB" id="A0A382ISZ0"/>
<reference evidence="3" key="1">
    <citation type="submission" date="2018-05" db="EMBL/GenBank/DDBJ databases">
        <authorList>
            <person name="Lanie J.A."/>
            <person name="Ng W.-L."/>
            <person name="Kazmierczak K.M."/>
            <person name="Andrzejewski T.M."/>
            <person name="Davidsen T.M."/>
            <person name="Wayne K.J."/>
            <person name="Tettelin H."/>
            <person name="Glass J.I."/>
            <person name="Rusch D."/>
            <person name="Podicherti R."/>
            <person name="Tsui H.-C.T."/>
            <person name="Winkler M.E."/>
        </authorList>
    </citation>
    <scope>NUCLEOTIDE SEQUENCE</scope>
</reference>
<keyword evidence="1" id="KW-0472">Membrane</keyword>
<protein>
    <recommendedName>
        <fullName evidence="2">Major facilitator superfamily (MFS) profile domain-containing protein</fullName>
    </recommendedName>
</protein>